<evidence type="ECO:0000256" key="4">
    <source>
        <dbReference type="ARBA" id="ARBA00022723"/>
    </source>
</evidence>
<evidence type="ECO:0000256" key="3">
    <source>
        <dbReference type="ARBA" id="ARBA00022679"/>
    </source>
</evidence>
<dbReference type="GO" id="GO:0009229">
    <property type="term" value="P:thiamine diphosphate biosynthetic process"/>
    <property type="evidence" value="ECO:0007669"/>
    <property type="project" value="UniProtKB-UniRule"/>
</dbReference>
<evidence type="ECO:0000313" key="14">
    <source>
        <dbReference type="EMBL" id="ABG05702.1"/>
    </source>
</evidence>
<organism evidence="14 15">
    <name type="scientific">Rubrobacter xylanophilus (strain DSM 9941 / JCM 11954 / NBRC 16129 / PRD-1)</name>
    <dbReference type="NCBI Taxonomy" id="266117"/>
    <lineage>
        <taxon>Bacteria</taxon>
        <taxon>Bacillati</taxon>
        <taxon>Actinomycetota</taxon>
        <taxon>Rubrobacteria</taxon>
        <taxon>Rubrobacterales</taxon>
        <taxon>Rubrobacteraceae</taxon>
        <taxon>Rubrobacter</taxon>
    </lineage>
</organism>
<dbReference type="CDD" id="cd00564">
    <property type="entry name" value="TMP_TenI"/>
    <property type="match status" value="1"/>
</dbReference>
<comment type="similarity">
    <text evidence="10 11">Belongs to the thiamine-phosphate synthase family.</text>
</comment>
<dbReference type="eggNOG" id="COG0352">
    <property type="taxonomic scope" value="Bacteria"/>
</dbReference>
<dbReference type="RefSeq" id="WP_011565711.1">
    <property type="nucleotide sequence ID" value="NC_008148.1"/>
</dbReference>
<comment type="function">
    <text evidence="1 10">Condenses 4-methyl-5-(beta-hydroxyethyl)thiazole monophosphate (THZ-P) and 2-methyl-4-amino-5-hydroxymethyl pyrimidine pyrophosphate (HMP-PP) to form thiamine monophosphate (TMP).</text>
</comment>
<dbReference type="SUPFAM" id="SSF51391">
    <property type="entry name" value="Thiamin phosphate synthase"/>
    <property type="match status" value="1"/>
</dbReference>
<evidence type="ECO:0000256" key="11">
    <source>
        <dbReference type="RuleBase" id="RU003826"/>
    </source>
</evidence>
<feature type="binding site" evidence="10">
    <location>
        <position position="138"/>
    </location>
    <ligand>
        <name>4-amino-2-methyl-5-(diphosphooxymethyl)pyrimidine</name>
        <dbReference type="ChEBI" id="CHEBI:57841"/>
    </ligand>
</feature>
<dbReference type="Proteomes" id="UP000006637">
    <property type="component" value="Chromosome"/>
</dbReference>
<keyword evidence="3 10" id="KW-0808">Transferase</keyword>
<keyword evidence="15" id="KW-1185">Reference proteome</keyword>
<comment type="catalytic activity">
    <reaction evidence="7 10 11">
        <text>4-methyl-5-(2-phosphooxyethyl)-thiazole + 4-amino-2-methyl-5-(diphosphooxymethyl)pyrimidine + H(+) = thiamine phosphate + diphosphate</text>
        <dbReference type="Rhea" id="RHEA:22328"/>
        <dbReference type="ChEBI" id="CHEBI:15378"/>
        <dbReference type="ChEBI" id="CHEBI:33019"/>
        <dbReference type="ChEBI" id="CHEBI:37575"/>
        <dbReference type="ChEBI" id="CHEBI:57841"/>
        <dbReference type="ChEBI" id="CHEBI:58296"/>
        <dbReference type="EC" id="2.5.1.3"/>
    </reaction>
</comment>
<feature type="binding site" evidence="10">
    <location>
        <position position="166"/>
    </location>
    <ligand>
        <name>2-[(2R,5Z)-2-carboxy-4-methylthiazol-5(2H)-ylidene]ethyl phosphate</name>
        <dbReference type="ChEBI" id="CHEBI:62899"/>
    </ligand>
</feature>
<dbReference type="FunFam" id="3.20.20.70:FF:000096">
    <property type="entry name" value="Thiamine-phosphate synthase"/>
    <property type="match status" value="1"/>
</dbReference>
<dbReference type="EC" id="2.5.1.3" evidence="10"/>
<dbReference type="GO" id="GO:0004789">
    <property type="term" value="F:thiamine-phosphate diphosphorylase activity"/>
    <property type="evidence" value="ECO:0007669"/>
    <property type="project" value="UniProtKB-UniRule"/>
</dbReference>
<dbReference type="GO" id="GO:0009228">
    <property type="term" value="P:thiamine biosynthetic process"/>
    <property type="evidence" value="ECO:0007669"/>
    <property type="project" value="UniProtKB-KW"/>
</dbReference>
<dbReference type="InterPro" id="IPR022998">
    <property type="entry name" value="ThiamineP_synth_TenI"/>
</dbReference>
<evidence type="ECO:0000256" key="8">
    <source>
        <dbReference type="ARBA" id="ARBA00047851"/>
    </source>
</evidence>
<evidence type="ECO:0000256" key="1">
    <source>
        <dbReference type="ARBA" id="ARBA00003814"/>
    </source>
</evidence>
<evidence type="ECO:0000256" key="5">
    <source>
        <dbReference type="ARBA" id="ARBA00022842"/>
    </source>
</evidence>
<dbReference type="PANTHER" id="PTHR20857:SF15">
    <property type="entry name" value="THIAMINE-PHOSPHATE SYNTHASE"/>
    <property type="match status" value="1"/>
</dbReference>
<protein>
    <recommendedName>
        <fullName evidence="10">Thiamine-phosphate synthase</fullName>
        <shortName evidence="10">TP synthase</shortName>
        <shortName evidence="10">TPS</shortName>
        <ecNumber evidence="10">2.5.1.3</ecNumber>
    </recommendedName>
    <alternativeName>
        <fullName evidence="10">Thiamine-phosphate pyrophosphorylase</fullName>
        <shortName evidence="10">TMP pyrophosphorylase</shortName>
        <shortName evidence="10">TMP-PPase</shortName>
    </alternativeName>
</protein>
<dbReference type="HAMAP" id="MF_00097">
    <property type="entry name" value="TMP_synthase"/>
    <property type="match status" value="1"/>
</dbReference>
<evidence type="ECO:0000256" key="9">
    <source>
        <dbReference type="ARBA" id="ARBA00047883"/>
    </source>
</evidence>
<feature type="binding site" evidence="10">
    <location>
        <begin position="135"/>
        <end position="137"/>
    </location>
    <ligand>
        <name>2-[(2R,5Z)-2-carboxy-4-methylthiazol-5(2H)-ylidene]ethyl phosphate</name>
        <dbReference type="ChEBI" id="CHEBI:62899"/>
    </ligand>
</feature>
<evidence type="ECO:0000256" key="7">
    <source>
        <dbReference type="ARBA" id="ARBA00047334"/>
    </source>
</evidence>
<dbReference type="GO" id="GO:0005737">
    <property type="term" value="C:cytoplasm"/>
    <property type="evidence" value="ECO:0007669"/>
    <property type="project" value="TreeGrafter"/>
</dbReference>
<evidence type="ECO:0000259" key="13">
    <source>
        <dbReference type="Pfam" id="PF02581"/>
    </source>
</evidence>
<dbReference type="InterPro" id="IPR034291">
    <property type="entry name" value="TMP_synthase"/>
</dbReference>
<dbReference type="KEGG" id="rxy:Rxyl_2788"/>
<feature type="binding site" evidence="10">
    <location>
        <begin position="38"/>
        <end position="42"/>
    </location>
    <ligand>
        <name>4-amino-2-methyl-5-(diphosphooxymethyl)pyrimidine</name>
        <dbReference type="ChEBI" id="CHEBI:57841"/>
    </ligand>
</feature>
<keyword evidence="5 10" id="KW-0460">Magnesium</keyword>
<gene>
    <name evidence="10" type="primary">thiE</name>
    <name evidence="14" type="ordered locus">Rxyl_2788</name>
</gene>
<feature type="domain" description="Thiamine phosphate synthase/TenI" evidence="13">
    <location>
        <begin position="12"/>
        <end position="189"/>
    </location>
</feature>
<dbReference type="Pfam" id="PF02581">
    <property type="entry name" value="TMP-TENI"/>
    <property type="match status" value="1"/>
</dbReference>
<feature type="binding site" evidence="10">
    <location>
        <position position="71"/>
    </location>
    <ligand>
        <name>Mg(2+)</name>
        <dbReference type="ChEBI" id="CHEBI:18420"/>
    </ligand>
</feature>
<feature type="binding site" evidence="10">
    <location>
        <position position="90"/>
    </location>
    <ligand>
        <name>Mg(2+)</name>
        <dbReference type="ChEBI" id="CHEBI:18420"/>
    </ligand>
</feature>
<sequence>MEARERLRRARLLLVTDPRDDLEERVEAALRGGVDIVQLREKRASREEVLPLARRLREVCLRHGALFTVNDDIELARLSGAHGVHLGQEDEPVARAREVLGPGAVVGRSAGGVEEARRAVREGADYLGVGSVYPTPTKPDAEVRGLGLIREMARAALPVPWFAIGGVTLETAGEVAAAGAPGFAVVRAVLDAEDPEEAARSLRALLPA</sequence>
<dbReference type="PhylomeDB" id="Q1ASC6"/>
<dbReference type="GO" id="GO:0000287">
    <property type="term" value="F:magnesium ion binding"/>
    <property type="evidence" value="ECO:0007669"/>
    <property type="project" value="UniProtKB-UniRule"/>
</dbReference>
<dbReference type="UniPathway" id="UPA00060">
    <property type="reaction ID" value="UER00141"/>
</dbReference>
<evidence type="ECO:0000256" key="2">
    <source>
        <dbReference type="ARBA" id="ARBA00005165"/>
    </source>
</evidence>
<evidence type="ECO:0000256" key="12">
    <source>
        <dbReference type="RuleBase" id="RU004253"/>
    </source>
</evidence>
<comment type="pathway">
    <text evidence="2 10 12">Cofactor biosynthesis; thiamine diphosphate biosynthesis; thiamine phosphate from 4-amino-2-methyl-5-diphosphomethylpyrimidine and 4-methyl-5-(2-phosphoethyl)-thiazole: step 1/1.</text>
</comment>
<evidence type="ECO:0000313" key="15">
    <source>
        <dbReference type="Proteomes" id="UP000006637"/>
    </source>
</evidence>
<dbReference type="HOGENOM" id="CLU_018272_3_2_11"/>
<dbReference type="InterPro" id="IPR036206">
    <property type="entry name" value="ThiamineP_synth_sf"/>
</dbReference>
<accession>Q1ASC6</accession>
<proteinExistence type="inferred from homology"/>
<comment type="catalytic activity">
    <reaction evidence="8 10 11">
        <text>2-(2-carboxy-4-methylthiazol-5-yl)ethyl phosphate + 4-amino-2-methyl-5-(diphosphooxymethyl)pyrimidine + 2 H(+) = thiamine phosphate + CO2 + diphosphate</text>
        <dbReference type="Rhea" id="RHEA:47848"/>
        <dbReference type="ChEBI" id="CHEBI:15378"/>
        <dbReference type="ChEBI" id="CHEBI:16526"/>
        <dbReference type="ChEBI" id="CHEBI:33019"/>
        <dbReference type="ChEBI" id="CHEBI:37575"/>
        <dbReference type="ChEBI" id="CHEBI:57841"/>
        <dbReference type="ChEBI" id="CHEBI:62890"/>
        <dbReference type="EC" id="2.5.1.3"/>
    </reaction>
</comment>
<feature type="binding site" evidence="10">
    <location>
        <position position="70"/>
    </location>
    <ligand>
        <name>4-amino-2-methyl-5-(diphosphooxymethyl)pyrimidine</name>
        <dbReference type="ChEBI" id="CHEBI:57841"/>
    </ligand>
</feature>
<comment type="caution">
    <text evidence="10">Lacks conserved residue(s) required for the propagation of feature annotation.</text>
</comment>
<comment type="cofactor">
    <cofactor evidence="10">
        <name>Mg(2+)</name>
        <dbReference type="ChEBI" id="CHEBI:18420"/>
    </cofactor>
    <text evidence="10">Binds 1 Mg(2+) ion per subunit.</text>
</comment>
<dbReference type="Gene3D" id="3.20.20.70">
    <property type="entry name" value="Aldolase class I"/>
    <property type="match status" value="1"/>
</dbReference>
<dbReference type="EMBL" id="CP000386">
    <property type="protein sequence ID" value="ABG05702.1"/>
    <property type="molecule type" value="Genomic_DNA"/>
</dbReference>
<keyword evidence="4 10" id="KW-0479">Metal-binding</keyword>
<reference evidence="14 15" key="1">
    <citation type="submission" date="2006-06" db="EMBL/GenBank/DDBJ databases">
        <title>Complete sequence of Rubrobacter xylanophilus DSM 9941.</title>
        <authorList>
            <consortium name="US DOE Joint Genome Institute"/>
            <person name="Copeland A."/>
            <person name="Lucas S."/>
            <person name="Lapidus A."/>
            <person name="Barry K."/>
            <person name="Detter J.C."/>
            <person name="Glavina del Rio T."/>
            <person name="Hammon N."/>
            <person name="Israni S."/>
            <person name="Dalin E."/>
            <person name="Tice H."/>
            <person name="Pitluck S."/>
            <person name="Munk A.C."/>
            <person name="Brettin T."/>
            <person name="Bruce D."/>
            <person name="Han C."/>
            <person name="Tapia R."/>
            <person name="Gilna P."/>
            <person name="Schmutz J."/>
            <person name="Larimer F."/>
            <person name="Land M."/>
            <person name="Hauser L."/>
            <person name="Kyrpides N."/>
            <person name="Lykidis A."/>
            <person name="da Costa M.S."/>
            <person name="Rainey F.A."/>
            <person name="Empadinhas N."/>
            <person name="Jolivet E."/>
            <person name="Battista J.R."/>
            <person name="Richardson P."/>
        </authorList>
    </citation>
    <scope>NUCLEOTIDE SEQUENCE [LARGE SCALE GENOMIC DNA]</scope>
    <source>
        <strain evidence="15">DSM 9941 / NBRC 16129 / PRD-1</strain>
    </source>
</reference>
<evidence type="ECO:0000256" key="6">
    <source>
        <dbReference type="ARBA" id="ARBA00022977"/>
    </source>
</evidence>
<comment type="catalytic activity">
    <reaction evidence="9 10 11">
        <text>2-[(2R,5Z)-2-carboxy-4-methylthiazol-5(2H)-ylidene]ethyl phosphate + 4-amino-2-methyl-5-(diphosphooxymethyl)pyrimidine + 2 H(+) = thiamine phosphate + CO2 + diphosphate</text>
        <dbReference type="Rhea" id="RHEA:47844"/>
        <dbReference type="ChEBI" id="CHEBI:15378"/>
        <dbReference type="ChEBI" id="CHEBI:16526"/>
        <dbReference type="ChEBI" id="CHEBI:33019"/>
        <dbReference type="ChEBI" id="CHEBI:37575"/>
        <dbReference type="ChEBI" id="CHEBI:57841"/>
        <dbReference type="ChEBI" id="CHEBI:62899"/>
        <dbReference type="EC" id="2.5.1.3"/>
    </reaction>
</comment>
<feature type="binding site" evidence="10">
    <location>
        <position position="109"/>
    </location>
    <ligand>
        <name>4-amino-2-methyl-5-(diphosphooxymethyl)pyrimidine</name>
        <dbReference type="ChEBI" id="CHEBI:57841"/>
    </ligand>
</feature>
<dbReference type="InterPro" id="IPR013785">
    <property type="entry name" value="Aldolase_TIM"/>
</dbReference>
<dbReference type="STRING" id="266117.Rxyl_2788"/>
<keyword evidence="6 10" id="KW-0784">Thiamine biosynthesis</keyword>
<dbReference type="NCBIfam" id="TIGR00693">
    <property type="entry name" value="thiE"/>
    <property type="match status" value="1"/>
</dbReference>
<dbReference type="AlphaFoldDB" id="Q1ASC6"/>
<evidence type="ECO:0000256" key="10">
    <source>
        <dbReference type="HAMAP-Rule" id="MF_00097"/>
    </source>
</evidence>
<name>Q1ASC6_RUBXD</name>
<dbReference type="PANTHER" id="PTHR20857">
    <property type="entry name" value="THIAMINE-PHOSPHATE PYROPHOSPHORYLASE"/>
    <property type="match status" value="1"/>
</dbReference>